<evidence type="ECO:0000256" key="10">
    <source>
        <dbReference type="PROSITE-ProRule" id="PRU01384"/>
    </source>
</evidence>
<feature type="short sequence motif" description="GyrA-box" evidence="9">
    <location>
        <begin position="531"/>
        <end position="537"/>
    </location>
</feature>
<dbReference type="Gene3D" id="3.30.1360.40">
    <property type="match status" value="1"/>
</dbReference>
<evidence type="ECO:0000256" key="1">
    <source>
        <dbReference type="ARBA" id="ARBA00000185"/>
    </source>
</evidence>
<dbReference type="GO" id="GO:0006261">
    <property type="term" value="P:DNA-templated DNA replication"/>
    <property type="evidence" value="ECO:0007669"/>
    <property type="project" value="UniProtKB-UniRule"/>
</dbReference>
<dbReference type="NCBIfam" id="NF004043">
    <property type="entry name" value="PRK05560.1"/>
    <property type="match status" value="1"/>
</dbReference>
<comment type="function">
    <text evidence="9">A type II topoisomerase that negatively supercoils closed circular double-stranded (ds) DNA in an ATP-dependent manner to modulate DNA topology and maintain chromosomes in an underwound state. Negative supercoiling favors strand separation, and DNA replication, transcription, recombination and repair, all of which involve strand separation. Also able to catalyze the interconversion of other topological isomers of dsDNA rings, including catenanes and knotted rings. Type II topoisomerases break and join 2 DNA strands simultaneously in an ATP-dependent manner.</text>
</comment>
<evidence type="ECO:0000313" key="13">
    <source>
        <dbReference type="Proteomes" id="UP000230353"/>
    </source>
</evidence>
<evidence type="ECO:0000256" key="9">
    <source>
        <dbReference type="HAMAP-Rule" id="MF_01897"/>
    </source>
</evidence>
<dbReference type="FunFam" id="1.10.268.10:FF:000001">
    <property type="entry name" value="DNA gyrase subunit A"/>
    <property type="match status" value="1"/>
</dbReference>
<dbReference type="EMBL" id="PEZL01000010">
    <property type="protein sequence ID" value="PIS13637.1"/>
    <property type="molecule type" value="Genomic_DNA"/>
</dbReference>
<protein>
    <recommendedName>
        <fullName evidence="9">DNA gyrase subunit A</fullName>
        <ecNumber evidence="9">5.6.2.2</ecNumber>
    </recommendedName>
</protein>
<dbReference type="PANTHER" id="PTHR43493">
    <property type="entry name" value="DNA GYRASE/TOPOISOMERASE SUBUNIT A"/>
    <property type="match status" value="1"/>
</dbReference>
<comment type="caution">
    <text evidence="12">The sequence shown here is derived from an EMBL/GenBank/DDBJ whole genome shotgun (WGS) entry which is preliminary data.</text>
</comment>
<dbReference type="Gene3D" id="1.10.268.10">
    <property type="entry name" value="Topoisomerase, domain 3"/>
    <property type="match status" value="1"/>
</dbReference>
<evidence type="ECO:0000256" key="8">
    <source>
        <dbReference type="ARBA" id="ARBA00063644"/>
    </source>
</evidence>
<comment type="subunit">
    <text evidence="8">Heterotetramer composed of ParC and ParE.</text>
</comment>
<evidence type="ECO:0000256" key="7">
    <source>
        <dbReference type="ARBA" id="ARBA00023235"/>
    </source>
</evidence>
<proteinExistence type="inferred from homology"/>
<dbReference type="SUPFAM" id="SSF101904">
    <property type="entry name" value="GyrA/ParC C-terminal domain-like"/>
    <property type="match status" value="1"/>
</dbReference>
<reference evidence="13" key="1">
    <citation type="submission" date="2017-09" db="EMBL/GenBank/DDBJ databases">
        <title>Depth-based differentiation of microbial function through sediment-hosted aquifers and enrichment of novel symbionts in the deep terrestrial subsurface.</title>
        <authorList>
            <person name="Probst A.J."/>
            <person name="Ladd B."/>
            <person name="Jarett J.K."/>
            <person name="Geller-Mcgrath D.E."/>
            <person name="Sieber C.M.K."/>
            <person name="Emerson J.B."/>
            <person name="Anantharaman K."/>
            <person name="Thomas B.C."/>
            <person name="Malmstrom R."/>
            <person name="Stieglmeier M."/>
            <person name="Klingl A."/>
            <person name="Woyke T."/>
            <person name="Ryan C.M."/>
            <person name="Banfield J.F."/>
        </authorList>
    </citation>
    <scope>NUCLEOTIDE SEQUENCE [LARGE SCALE GENOMIC DNA]</scope>
</reference>
<dbReference type="CDD" id="cd00187">
    <property type="entry name" value="TOP4c"/>
    <property type="match status" value="1"/>
</dbReference>
<dbReference type="Gene3D" id="3.90.199.10">
    <property type="entry name" value="Topoisomerase II, domain 5"/>
    <property type="match status" value="1"/>
</dbReference>
<evidence type="ECO:0000259" key="11">
    <source>
        <dbReference type="PROSITE" id="PS52040"/>
    </source>
</evidence>
<dbReference type="InterPro" id="IPR035516">
    <property type="entry name" value="Gyrase/topoIV_suA_C"/>
</dbReference>
<dbReference type="GO" id="GO:0005737">
    <property type="term" value="C:cytoplasm"/>
    <property type="evidence" value="ECO:0007669"/>
    <property type="project" value="UniProtKB-SubCell"/>
</dbReference>
<dbReference type="GO" id="GO:0003677">
    <property type="term" value="F:DNA binding"/>
    <property type="evidence" value="ECO:0007669"/>
    <property type="project" value="UniProtKB-UniRule"/>
</dbReference>
<dbReference type="GO" id="GO:0034335">
    <property type="term" value="F:DNA negative supercoiling activity"/>
    <property type="evidence" value="ECO:0007669"/>
    <property type="project" value="UniProtKB-ARBA"/>
</dbReference>
<evidence type="ECO:0000256" key="3">
    <source>
        <dbReference type="ARBA" id="ARBA00022741"/>
    </source>
</evidence>
<dbReference type="SUPFAM" id="SSF56719">
    <property type="entry name" value="Type II DNA topoisomerase"/>
    <property type="match status" value="1"/>
</dbReference>
<dbReference type="NCBIfam" id="TIGR01063">
    <property type="entry name" value="gyrA"/>
    <property type="match status" value="1"/>
</dbReference>
<keyword evidence="6 9" id="KW-0238">DNA-binding</keyword>
<feature type="active site" description="O-(5'-phospho-DNA)-tyrosine intermediate" evidence="9 10">
    <location>
        <position position="126"/>
    </location>
</feature>
<comment type="catalytic activity">
    <reaction evidence="1 9 10">
        <text>ATP-dependent breakage, passage and rejoining of double-stranded DNA.</text>
        <dbReference type="EC" id="5.6.2.2"/>
    </reaction>
</comment>
<evidence type="ECO:0000256" key="6">
    <source>
        <dbReference type="ARBA" id="ARBA00023125"/>
    </source>
</evidence>
<dbReference type="AlphaFoldDB" id="A0A2H0WLW3"/>
<evidence type="ECO:0000256" key="2">
    <source>
        <dbReference type="ARBA" id="ARBA00008263"/>
    </source>
</evidence>
<keyword evidence="7 9" id="KW-0413">Isomerase</keyword>
<comment type="subcellular location">
    <subcellularLocation>
        <location evidence="9">Cytoplasm</location>
    </subcellularLocation>
</comment>
<keyword evidence="3 9" id="KW-0547">Nucleotide-binding</keyword>
<dbReference type="GO" id="GO:0005524">
    <property type="term" value="F:ATP binding"/>
    <property type="evidence" value="ECO:0007669"/>
    <property type="project" value="UniProtKB-UniRule"/>
</dbReference>
<dbReference type="GO" id="GO:0009330">
    <property type="term" value="C:DNA topoisomerase type II (double strand cut, ATP-hydrolyzing) complex"/>
    <property type="evidence" value="ECO:0007669"/>
    <property type="project" value="TreeGrafter"/>
</dbReference>
<dbReference type="InterPro" id="IPR002205">
    <property type="entry name" value="Topo_IIA_dom_A"/>
</dbReference>
<gene>
    <name evidence="9" type="primary">gyrA</name>
    <name evidence="12" type="ORF">COT67_00825</name>
</gene>
<dbReference type="InterPro" id="IPR050220">
    <property type="entry name" value="Type_II_DNA_Topoisomerases"/>
</dbReference>
<dbReference type="FunFam" id="2.120.10.90:FF:000005">
    <property type="entry name" value="DNA topoisomerase 4 subunit A"/>
    <property type="match status" value="1"/>
</dbReference>
<feature type="domain" description="Topo IIA-type catalytic" evidence="11">
    <location>
        <begin position="38"/>
        <end position="504"/>
    </location>
</feature>
<comment type="similarity">
    <text evidence="2 9">Belongs to the type II topoisomerase GyrA/ParC subunit family.</text>
</comment>
<dbReference type="InterPro" id="IPR006691">
    <property type="entry name" value="GyrA/parC_rep"/>
</dbReference>
<dbReference type="FunFam" id="3.30.1360.40:FF:000002">
    <property type="entry name" value="DNA gyrase subunit A"/>
    <property type="match status" value="1"/>
</dbReference>
<comment type="miscellaneous">
    <text evidence="9">Few gyrases are as efficient as E.coli at forming negative supercoils. Not all organisms have 2 type II topoisomerases; in organisms with a single type II topoisomerase this enzyme also has to decatenate newly replicated chromosomes.</text>
</comment>
<accession>A0A2H0WLW3</accession>
<dbReference type="Proteomes" id="UP000230353">
    <property type="component" value="Unassembled WGS sequence"/>
</dbReference>
<keyword evidence="9" id="KW-0963">Cytoplasm</keyword>
<dbReference type="InterPro" id="IPR013760">
    <property type="entry name" value="Topo_IIA-like_dom_sf"/>
</dbReference>
<dbReference type="GO" id="GO:0006265">
    <property type="term" value="P:DNA topological change"/>
    <property type="evidence" value="ECO:0007669"/>
    <property type="project" value="UniProtKB-UniRule"/>
</dbReference>
<dbReference type="NCBIfam" id="NF004044">
    <property type="entry name" value="PRK05561.1"/>
    <property type="match status" value="1"/>
</dbReference>
<dbReference type="GO" id="GO:0005694">
    <property type="term" value="C:chromosome"/>
    <property type="evidence" value="ECO:0007669"/>
    <property type="project" value="InterPro"/>
</dbReference>
<comment type="subunit">
    <text evidence="9">Heterotetramer, composed of two GyrA and two GyrB chains. In the heterotetramer, GyrA contains the active site tyrosine that forms a transient covalent intermediate with DNA, while GyrB binds cofactors and catalyzes ATP hydrolysis.</text>
</comment>
<dbReference type="EC" id="5.6.2.2" evidence="9"/>
<dbReference type="InterPro" id="IPR013757">
    <property type="entry name" value="Topo_IIA_A_a_sf"/>
</dbReference>
<evidence type="ECO:0000256" key="5">
    <source>
        <dbReference type="ARBA" id="ARBA00023029"/>
    </source>
</evidence>
<organism evidence="12 13">
    <name type="scientific">Candidatus Tagabacteria bacterium CG09_land_8_20_14_0_10_41_14</name>
    <dbReference type="NCBI Taxonomy" id="1975021"/>
    <lineage>
        <taxon>Bacteria</taxon>
        <taxon>Candidatus Tagaibacteriota</taxon>
    </lineage>
</organism>
<dbReference type="SMART" id="SM00434">
    <property type="entry name" value="TOP4c"/>
    <property type="match status" value="1"/>
</dbReference>
<evidence type="ECO:0000256" key="4">
    <source>
        <dbReference type="ARBA" id="ARBA00022840"/>
    </source>
</evidence>
<sequence>MEENTENKNERIIEQSISEEMRKSYLDYAMSVIVSRALPDVRDGLKPVQRRILTVMHEDGLSYSGRFKKSATVVGDTLSKYHPHGDTAVYDAMARMAQSFSLRYPLVDGQGNWGSVDGDPPAAHRYTEARMTKIAETMLRDIEKDTVDFIPNYDARLKEPRVLPSVIPNLLLNGAIGIAVGMATNIPPHNISEVVEATMHLIDTPTASVSDLVKFVKGPDFPLGGIIFNKKDIEAAYITGRGGVVARGETEIVEKKEGLFEIHISSIPYTVNKAEMISKMAELAQNKKIEGIRDIRDESDKEGLSVVIELKNGANPNKILNALFKHTDLEKVYHFNMLALVDGIQPQVLSLKEVLEHFVEHRRVVVERRTRFDLNVAKARAHILEGLKKALDHINEIIKTIKSSADKEVAHKSLMKKFSFTDKQATAILEMKLQTLAGLERQKIEDELKEKLKLIKELTALLKDPKKILAVIKDELLEIKEKYGDERRTKVVSRAAGSISEEDLIPEESATLVLTKGGYIKRSKPEFYRAQKRGGKGVIDLFTKEEDSVFILLQAGTHDDLLFFTDKGKAYQSKMYELPEGKKATKGKSIANFLPLSSTERVTSILAIPKRAKEGKTYLAMMTKKGVIKKVKASEFEGVRRSGMIALKLKKGDELGWARLVSPSDHLVLVSKKGQAIRFKESDVRAMGRTATGVRAVNLKSNDELVGADVVLVKEKETDVLTISEKGYGKKTKIKEYRIQKRGGGGIKTARVTEKTGNLVAAKVLTPELEEIIAISKKGQILKTKLSEIPELGRQTQGVRIMSIRSGDGVASLTCF</sequence>
<dbReference type="InterPro" id="IPR013758">
    <property type="entry name" value="Topo_IIA_A/C_ab"/>
</dbReference>
<dbReference type="Pfam" id="PF00521">
    <property type="entry name" value="DNA_topoisoIV"/>
    <property type="match status" value="1"/>
</dbReference>
<dbReference type="Gene3D" id="2.120.10.90">
    <property type="entry name" value="DNA gyrase/topoisomerase IV, subunit A, C-terminal"/>
    <property type="match status" value="1"/>
</dbReference>
<name>A0A2H0WLW3_9BACT</name>
<dbReference type="Pfam" id="PF03989">
    <property type="entry name" value="DNA_gyraseA_C"/>
    <property type="match status" value="6"/>
</dbReference>
<evidence type="ECO:0000313" key="12">
    <source>
        <dbReference type="EMBL" id="PIS13637.1"/>
    </source>
</evidence>
<dbReference type="PROSITE" id="PS52040">
    <property type="entry name" value="TOPO_IIA"/>
    <property type="match status" value="1"/>
</dbReference>
<dbReference type="HAMAP" id="MF_01897">
    <property type="entry name" value="GyrA"/>
    <property type="match status" value="1"/>
</dbReference>
<dbReference type="InterPro" id="IPR005743">
    <property type="entry name" value="GyrA"/>
</dbReference>
<keyword evidence="5 9" id="KW-0799">Topoisomerase</keyword>
<dbReference type="PANTHER" id="PTHR43493:SF5">
    <property type="entry name" value="DNA GYRASE SUBUNIT A, CHLOROPLASTIC_MITOCHONDRIAL"/>
    <property type="match status" value="1"/>
</dbReference>
<keyword evidence="4 9" id="KW-0067">ATP-binding</keyword>